<keyword evidence="6" id="KW-0808">Transferase</keyword>
<feature type="transmembrane region" description="Helical" evidence="11">
    <location>
        <begin position="585"/>
        <end position="607"/>
    </location>
</feature>
<evidence type="ECO:0000256" key="8">
    <source>
        <dbReference type="ARBA" id="ARBA00022989"/>
    </source>
</evidence>
<comment type="subcellular location">
    <subcellularLocation>
        <location evidence="2">Cell membrane</location>
        <topology evidence="2">Multi-pass membrane protein</topology>
    </subcellularLocation>
</comment>
<dbReference type="Pfam" id="PF17689">
    <property type="entry name" value="Arabino_trans_N"/>
    <property type="match status" value="1"/>
</dbReference>
<keyword evidence="7 11" id="KW-0812">Transmembrane</keyword>
<feature type="transmembrane region" description="Helical" evidence="11">
    <location>
        <begin position="500"/>
        <end position="517"/>
    </location>
</feature>
<keyword evidence="5" id="KW-0328">Glycosyltransferase</keyword>
<evidence type="ECO:0000259" key="12">
    <source>
        <dbReference type="Pfam" id="PF04602"/>
    </source>
</evidence>
<accession>A0A9X2Z4N9</accession>
<feature type="transmembrane region" description="Helical" evidence="11">
    <location>
        <begin position="627"/>
        <end position="647"/>
    </location>
</feature>
<evidence type="ECO:0000313" key="15">
    <source>
        <dbReference type="EMBL" id="MCV7422551.1"/>
    </source>
</evidence>
<organism evidence="15 16">
    <name type="scientific">Mycobacterium yunnanensis</name>
    <dbReference type="NCBI Taxonomy" id="368477"/>
    <lineage>
        <taxon>Bacteria</taxon>
        <taxon>Bacillati</taxon>
        <taxon>Actinomycetota</taxon>
        <taxon>Actinomycetes</taxon>
        <taxon>Mycobacteriales</taxon>
        <taxon>Mycobacteriaceae</taxon>
        <taxon>Mycobacterium</taxon>
    </lineage>
</organism>
<evidence type="ECO:0000259" key="13">
    <source>
        <dbReference type="Pfam" id="PF14896"/>
    </source>
</evidence>
<feature type="domain" description="Arabinosyltransferase C-terminal" evidence="13">
    <location>
        <begin position="677"/>
        <end position="1050"/>
    </location>
</feature>
<dbReference type="Pfam" id="PF14896">
    <property type="entry name" value="Arabino_trans_C"/>
    <property type="match status" value="1"/>
</dbReference>
<comment type="caution">
    <text evidence="15">The sequence shown here is derived from an EMBL/GenBank/DDBJ whole genome shotgun (WGS) entry which is preliminary data.</text>
</comment>
<comment type="function">
    <text evidence="1">Arabinosyl transferase responsible for the polymerization of arabinose into the arabinan of arabinogalactan.</text>
</comment>
<keyword evidence="9 11" id="KW-0472">Membrane</keyword>
<dbReference type="GO" id="GO:0071766">
    <property type="term" value="P:Actinobacterium-type cell wall biogenesis"/>
    <property type="evidence" value="ECO:0007669"/>
    <property type="project" value="InterPro"/>
</dbReference>
<dbReference type="GO" id="GO:0052636">
    <property type="term" value="F:arabinosyltransferase activity"/>
    <property type="evidence" value="ECO:0007669"/>
    <property type="project" value="InterPro"/>
</dbReference>
<evidence type="ECO:0000256" key="2">
    <source>
        <dbReference type="ARBA" id="ARBA00004651"/>
    </source>
</evidence>
<dbReference type="Pfam" id="PF04602">
    <property type="entry name" value="Arabinose_trans"/>
    <property type="match status" value="1"/>
</dbReference>
<feature type="domain" description="Arabinosyltransferas concanavalin like" evidence="14">
    <location>
        <begin position="21"/>
        <end position="186"/>
    </location>
</feature>
<dbReference type="RefSeq" id="WP_263997560.1">
    <property type="nucleotide sequence ID" value="NZ_JACKVK010000009.1"/>
</dbReference>
<dbReference type="GO" id="GO:0071555">
    <property type="term" value="P:cell wall organization"/>
    <property type="evidence" value="ECO:0007669"/>
    <property type="project" value="UniProtKB-KW"/>
</dbReference>
<dbReference type="InterPro" id="IPR042486">
    <property type="entry name" value="Arabino_trans_C_2"/>
</dbReference>
<evidence type="ECO:0000256" key="1">
    <source>
        <dbReference type="ARBA" id="ARBA00003001"/>
    </source>
</evidence>
<dbReference type="InterPro" id="IPR040920">
    <property type="entry name" value="Arabino_trans_N"/>
</dbReference>
<feature type="transmembrane region" description="Helical" evidence="11">
    <location>
        <begin position="659"/>
        <end position="685"/>
    </location>
</feature>
<evidence type="ECO:0000259" key="14">
    <source>
        <dbReference type="Pfam" id="PF17689"/>
    </source>
</evidence>
<evidence type="ECO:0000256" key="5">
    <source>
        <dbReference type="ARBA" id="ARBA00022676"/>
    </source>
</evidence>
<dbReference type="EMBL" id="JACKVK010000009">
    <property type="protein sequence ID" value="MCV7422551.1"/>
    <property type="molecule type" value="Genomic_DNA"/>
</dbReference>
<keyword evidence="10" id="KW-0961">Cell wall biogenesis/degradation</keyword>
<dbReference type="InterPro" id="IPR007680">
    <property type="entry name" value="Arabino_trans_central"/>
</dbReference>
<proteinExistence type="inferred from homology"/>
<evidence type="ECO:0000256" key="7">
    <source>
        <dbReference type="ARBA" id="ARBA00022692"/>
    </source>
</evidence>
<sequence>MIAGLIGFVLSVLFPLLPVVQTTATVNWPQNGQVNDVTAPLITLTPVTMTATVPCDVLRDMANRGGGTVLGTAPATAKDAALNSLFVNVSSKRSDQRVTVTDRNVVIATMPMSRVLGPECTRLEITSSEAGTFATFPGMSDPADPQKDFRSGFVDPNLRPNFVGIFTDLSGPAPQGLSVSATVDTRFTTKPTALKLGAMLLAMVATVIALVALWRLDQLDGRRMQRIIPSRWRTFSATDVVVVCGFLIWHVVGANSSDDGYILQMARVADRAGYMSNYFRWFGSPEDPFGWFYNVLALMTHVSDASIWMRLPDLICALICWLLLSREVLPRLGPSVVSSRSATWAAGLVLMAAWMPFNNGLRPEGQIATGALITYVLIERAIISGRLTPAALAIVSAAFTLGIQPTGLIAVAALLAGGRPLLRILVRRHRVVGTWPLVLPLLAAGTIILTVVFADQTLATVLEATRIRTAIGPSQAWYTENLRYYYLILPTVDGSLSRRFGFMITALSLFASLFIMLRRGRVPGVARGPVWRLVGIIFGTMFFLMFTPTKWVHHFGLFAAVGAAMAAVATVLVSPVVLRSARNRMTFVAALLFVTALTFSSTNGWWYVSSYGVPFNNAMPKVGGVTVSSIFFALFGIAALWAFWLHFGRDRAESKVVRWVTAAPIPIVAGFMVVVFVASMLAGVVRQYPTYSNGASNLKAFTGGCGLADDVLVEPDANAGFLAAMPGDYGPLGALGGTGAVGFTPSGVPDHIVAEAIRSDLPTPGTDYDWDAPVKLSRPGVNGSTVPLPYGLDPRRVPLAGSYVNGPAQQQSRLTSAWYQLPAADSAHPLVVVTAAGSITGNSVFNGATEGQRVELEYGTAGPGGQPQAAGRVTPYDIGPIPSWRNLRFDRSQIPADATSVRIVAEDLSLTPGDWIAVTPPRVPELKTVQQYVGSTEPVLMDWAVGLAFPCQQPMLHSNGVTEVPKFRITPDYNAKRKDTDTWQDGLNGGLLGITDLLLRQNLMATYLNHDWGRDWGSLRKFDTVVEAQPAQIELGSATHSGLYSPGKIRIKP</sequence>
<dbReference type="Gene3D" id="2.60.120.610">
    <property type="entry name" value="arabinofuranosyltransferase like domain"/>
    <property type="match status" value="1"/>
</dbReference>
<evidence type="ECO:0000256" key="9">
    <source>
        <dbReference type="ARBA" id="ARBA00023136"/>
    </source>
</evidence>
<feature type="transmembrane region" description="Helical" evidence="11">
    <location>
        <begin position="235"/>
        <end position="252"/>
    </location>
</feature>
<name>A0A9X2Z4N9_9MYCO</name>
<dbReference type="InterPro" id="IPR027451">
    <property type="entry name" value="EmbABC_dom1"/>
</dbReference>
<keyword evidence="4" id="KW-1003">Cell membrane</keyword>
<reference evidence="15" key="2">
    <citation type="journal article" date="2022" name="BMC Genomics">
        <title>Comparative genome analysis of mycobacteria focusing on tRNA and non-coding RNA.</title>
        <authorList>
            <person name="Behra P.R.K."/>
            <person name="Pettersson B.M.F."/>
            <person name="Ramesh M."/>
            <person name="Das S."/>
            <person name="Dasgupta S."/>
            <person name="Kirsebom L.A."/>
        </authorList>
    </citation>
    <scope>NUCLEOTIDE SEQUENCE</scope>
    <source>
        <strain evidence="15">DSM 44838</strain>
    </source>
</reference>
<evidence type="ECO:0000256" key="10">
    <source>
        <dbReference type="ARBA" id="ARBA00023316"/>
    </source>
</evidence>
<feature type="transmembrane region" description="Helical" evidence="11">
    <location>
        <begin position="196"/>
        <end position="214"/>
    </location>
</feature>
<dbReference type="GO" id="GO:0005886">
    <property type="term" value="C:plasma membrane"/>
    <property type="evidence" value="ECO:0007669"/>
    <property type="project" value="UniProtKB-SubCell"/>
</dbReference>
<dbReference type="Gene3D" id="2.60.120.940">
    <property type="entry name" value="EmbC, C-terminal domain, subdomain 2"/>
    <property type="match status" value="1"/>
</dbReference>
<dbReference type="Proteomes" id="UP001141629">
    <property type="component" value="Unassembled WGS sequence"/>
</dbReference>
<feature type="transmembrane region" description="Helical" evidence="11">
    <location>
        <begin position="307"/>
        <end position="324"/>
    </location>
</feature>
<evidence type="ECO:0000313" key="16">
    <source>
        <dbReference type="Proteomes" id="UP001141629"/>
    </source>
</evidence>
<comment type="similarity">
    <text evidence="3">Belongs to the emb family.</text>
</comment>
<dbReference type="AlphaFoldDB" id="A0A9X2Z4N9"/>
<keyword evidence="8 11" id="KW-1133">Transmembrane helix</keyword>
<evidence type="ECO:0000256" key="3">
    <source>
        <dbReference type="ARBA" id="ARBA00008195"/>
    </source>
</evidence>
<feature type="transmembrane region" description="Helical" evidence="11">
    <location>
        <begin position="437"/>
        <end position="454"/>
    </location>
</feature>
<gene>
    <name evidence="15" type="ORF">H7K45_18565</name>
</gene>
<evidence type="ECO:0000256" key="4">
    <source>
        <dbReference type="ARBA" id="ARBA00022475"/>
    </source>
</evidence>
<feature type="transmembrane region" description="Helical" evidence="11">
    <location>
        <begin position="529"/>
        <end position="549"/>
    </location>
</feature>
<protein>
    <submittedName>
        <fullName evidence="15">Arabinosyltransferase</fullName>
    </submittedName>
</protein>
<feature type="domain" description="Arabinofuranosyltransferase central" evidence="12">
    <location>
        <begin position="190"/>
        <end position="647"/>
    </location>
</feature>
<dbReference type="InterPro" id="IPR032731">
    <property type="entry name" value="Arabino_trans_C"/>
</dbReference>
<dbReference type="Gene3D" id="3.40.190.160">
    <property type="match status" value="1"/>
</dbReference>
<reference evidence="15" key="1">
    <citation type="submission" date="2020-07" db="EMBL/GenBank/DDBJ databases">
        <authorList>
            <person name="Pettersson B.M.F."/>
            <person name="Behra P.R.K."/>
            <person name="Ramesh M."/>
            <person name="Das S."/>
            <person name="Dasgupta S."/>
            <person name="Kirsebom L.A."/>
        </authorList>
    </citation>
    <scope>NUCLEOTIDE SEQUENCE</scope>
    <source>
        <strain evidence="15">DSM 44838</strain>
    </source>
</reference>
<feature type="transmembrane region" description="Helical" evidence="11">
    <location>
        <begin position="390"/>
        <end position="416"/>
    </location>
</feature>
<evidence type="ECO:0000256" key="11">
    <source>
        <dbReference type="SAM" id="Phobius"/>
    </source>
</evidence>
<feature type="transmembrane region" description="Helical" evidence="11">
    <location>
        <begin position="336"/>
        <end position="355"/>
    </location>
</feature>
<feature type="transmembrane region" description="Helical" evidence="11">
    <location>
        <begin position="555"/>
        <end position="578"/>
    </location>
</feature>
<keyword evidence="16" id="KW-1185">Reference proteome</keyword>
<evidence type="ECO:0000256" key="6">
    <source>
        <dbReference type="ARBA" id="ARBA00022679"/>
    </source>
</evidence>